<keyword evidence="2" id="KW-0423">Lactose metabolism</keyword>
<dbReference type="SUPFAM" id="SSF89623">
    <property type="entry name" value="Ribose/Galactose isomerase RpiB/AlsB"/>
    <property type="match status" value="1"/>
</dbReference>
<evidence type="ECO:0000313" key="5">
    <source>
        <dbReference type="EMBL" id="CZQ79914.1"/>
    </source>
</evidence>
<accession>A0A143Y2J8</accession>
<dbReference type="Gene3D" id="3.40.1400.10">
    <property type="entry name" value="Sugar-phosphate isomerase, RpiB/LacA/LacB"/>
    <property type="match status" value="1"/>
</dbReference>
<dbReference type="Pfam" id="PF12408">
    <property type="entry name" value="DUF3666"/>
    <property type="match status" value="1"/>
</dbReference>
<dbReference type="InterPro" id="IPR022133">
    <property type="entry name" value="Ribose_5_isomerase_C"/>
</dbReference>
<evidence type="ECO:0000256" key="1">
    <source>
        <dbReference type="ARBA" id="ARBA00008754"/>
    </source>
</evidence>
<dbReference type="GO" id="GO:0005988">
    <property type="term" value="P:lactose metabolic process"/>
    <property type="evidence" value="ECO:0007669"/>
    <property type="project" value="UniProtKB-KW"/>
</dbReference>
<dbReference type="STRING" id="140314.SAMN04488076_11837"/>
<dbReference type="Proteomes" id="UP000242754">
    <property type="component" value="Unassembled WGS sequence"/>
</dbReference>
<dbReference type="InterPro" id="IPR003500">
    <property type="entry name" value="RpiB_LacA_LacB"/>
</dbReference>
<gene>
    <name evidence="5" type="ORF">Tpal_16</name>
</gene>
<dbReference type="Pfam" id="PF02502">
    <property type="entry name" value="LacAB_rpiB"/>
    <property type="match status" value="1"/>
</dbReference>
<dbReference type="RefSeq" id="WP_087029612.1">
    <property type="nucleotide sequence ID" value="NZ_FJNE01000001.1"/>
</dbReference>
<evidence type="ECO:0000256" key="3">
    <source>
        <dbReference type="ARBA" id="ARBA00023235"/>
    </source>
</evidence>
<reference evidence="5 6" key="1">
    <citation type="submission" date="2016-02" db="EMBL/GenBank/DDBJ databases">
        <authorList>
            <person name="Wen L."/>
            <person name="He K."/>
            <person name="Yang H."/>
        </authorList>
    </citation>
    <scope>NUCLEOTIDE SEQUENCE [LARGE SCALE GENOMIC DNA]</scope>
    <source>
        <strain evidence="5">Trichococcus palustris</strain>
    </source>
</reference>
<keyword evidence="6" id="KW-1185">Reference proteome</keyword>
<evidence type="ECO:0000313" key="6">
    <source>
        <dbReference type="Proteomes" id="UP000242754"/>
    </source>
</evidence>
<dbReference type="GO" id="GO:0016861">
    <property type="term" value="F:intramolecular oxidoreductase activity, interconverting aldoses and ketoses"/>
    <property type="evidence" value="ECO:0007669"/>
    <property type="project" value="UniProtKB-ARBA"/>
</dbReference>
<comment type="similarity">
    <text evidence="1">Belongs to the LacAB/RpiB family.</text>
</comment>
<organism evidence="5 6">
    <name type="scientific">Trichococcus palustris</name>
    <dbReference type="NCBI Taxonomy" id="140314"/>
    <lineage>
        <taxon>Bacteria</taxon>
        <taxon>Bacillati</taxon>
        <taxon>Bacillota</taxon>
        <taxon>Bacilli</taxon>
        <taxon>Lactobacillales</taxon>
        <taxon>Carnobacteriaceae</taxon>
        <taxon>Trichococcus</taxon>
    </lineage>
</organism>
<evidence type="ECO:0000256" key="2">
    <source>
        <dbReference type="ARBA" id="ARBA00022736"/>
    </source>
</evidence>
<dbReference type="PANTHER" id="PTHR30345">
    <property type="entry name" value="RIBOSE-5-PHOSPHATE ISOMERASE B"/>
    <property type="match status" value="1"/>
</dbReference>
<keyword evidence="3 5" id="KW-0413">Isomerase</keyword>
<dbReference type="OrthoDB" id="1778624at2"/>
<feature type="domain" description="Ribose-5-phosphate isomerase C-terminal" evidence="4">
    <location>
        <begin position="164"/>
        <end position="210"/>
    </location>
</feature>
<proteinExistence type="inferred from homology"/>
<dbReference type="AlphaFoldDB" id="A0A143Y2J8"/>
<dbReference type="NCBIfam" id="NF006753">
    <property type="entry name" value="PRK09273.1"/>
    <property type="match status" value="1"/>
</dbReference>
<evidence type="ECO:0000259" key="4">
    <source>
        <dbReference type="Pfam" id="PF12408"/>
    </source>
</evidence>
<dbReference type="PANTHER" id="PTHR30345:SF6">
    <property type="entry name" value="RIBOSE 5-PHOSPHATE ISOMERASE"/>
    <property type="match status" value="1"/>
</dbReference>
<dbReference type="InterPro" id="IPR036569">
    <property type="entry name" value="RpiB_LacA_LacB_sf"/>
</dbReference>
<dbReference type="EMBL" id="FJNE01000001">
    <property type="protein sequence ID" value="CZQ79914.1"/>
    <property type="molecule type" value="Genomic_DNA"/>
</dbReference>
<protein>
    <submittedName>
        <fullName evidence="5">Ribose-5-phosphate isomerase</fullName>
    </submittedName>
</protein>
<sequence>MRIALINEISQSAKNELIHSTLKNTVEPMGHEVFNYGMRGADDPNPLTYVQNGLLAAILLNAGAVDYVVTGCGSGQGALLACNAFPGVVCGSIVDPTDAYLFAHVNDGNAISLPLAKGFGFGAELNLQFIFEKLFMEGSGKGYPREKVVPQQQNVSILNEIKKITQRDMLTVLKNLDQDFLRETIGGSGFHSHFFENCRDEKIADYLKNIAQ</sequence>
<name>A0A143Y2J8_9LACT</name>